<protein>
    <submittedName>
        <fullName evidence="1">Uncharacterized protein</fullName>
    </submittedName>
</protein>
<dbReference type="AlphaFoldDB" id="A0A7J8LSC6"/>
<evidence type="ECO:0000313" key="2">
    <source>
        <dbReference type="Proteomes" id="UP000593572"/>
    </source>
</evidence>
<dbReference type="EMBL" id="JABEZX010000005">
    <property type="protein sequence ID" value="MBA0555361.1"/>
    <property type="molecule type" value="Genomic_DNA"/>
</dbReference>
<proteinExistence type="predicted"/>
<name>A0A7J8LSC6_9ROSI</name>
<dbReference type="Proteomes" id="UP000593572">
    <property type="component" value="Unassembled WGS sequence"/>
</dbReference>
<gene>
    <name evidence="1" type="ORF">Golob_025544</name>
</gene>
<comment type="caution">
    <text evidence="1">The sequence shown here is derived from an EMBL/GenBank/DDBJ whole genome shotgun (WGS) entry which is preliminary data.</text>
</comment>
<keyword evidence="2" id="KW-1185">Reference proteome</keyword>
<accession>A0A7J8LSC6</accession>
<organism evidence="1 2">
    <name type="scientific">Gossypium lobatum</name>
    <dbReference type="NCBI Taxonomy" id="34289"/>
    <lineage>
        <taxon>Eukaryota</taxon>
        <taxon>Viridiplantae</taxon>
        <taxon>Streptophyta</taxon>
        <taxon>Embryophyta</taxon>
        <taxon>Tracheophyta</taxon>
        <taxon>Spermatophyta</taxon>
        <taxon>Magnoliopsida</taxon>
        <taxon>eudicotyledons</taxon>
        <taxon>Gunneridae</taxon>
        <taxon>Pentapetalae</taxon>
        <taxon>rosids</taxon>
        <taxon>malvids</taxon>
        <taxon>Malvales</taxon>
        <taxon>Malvaceae</taxon>
        <taxon>Malvoideae</taxon>
        <taxon>Gossypium</taxon>
    </lineage>
</organism>
<evidence type="ECO:0000313" key="1">
    <source>
        <dbReference type="EMBL" id="MBA0555361.1"/>
    </source>
</evidence>
<reference evidence="1 2" key="1">
    <citation type="journal article" date="2019" name="Genome Biol. Evol.">
        <title>Insights into the evolution of the New World diploid cottons (Gossypium, subgenus Houzingenia) based on genome sequencing.</title>
        <authorList>
            <person name="Grover C.E."/>
            <person name="Arick M.A. 2nd"/>
            <person name="Thrash A."/>
            <person name="Conover J.L."/>
            <person name="Sanders W.S."/>
            <person name="Peterson D.G."/>
            <person name="Frelichowski J.E."/>
            <person name="Scheffler J.A."/>
            <person name="Scheffler B.E."/>
            <person name="Wendel J.F."/>
        </authorList>
    </citation>
    <scope>NUCLEOTIDE SEQUENCE [LARGE SCALE GENOMIC DNA]</scope>
    <source>
        <strain evidence="1">157</strain>
        <tissue evidence="1">Leaf</tissue>
    </source>
</reference>
<sequence length="48" mass="5327">MKDKGSYKILENEDEESLDESVSSITKVLEWNDAGEATVIDISSTFTT</sequence>